<evidence type="ECO:0000313" key="2">
    <source>
        <dbReference type="EMBL" id="KAE9970291.1"/>
    </source>
</evidence>
<accession>A0A8H3YN65</accession>
<dbReference type="Proteomes" id="UP000490939">
    <property type="component" value="Unassembled WGS sequence"/>
</dbReference>
<evidence type="ECO:0000313" key="6">
    <source>
        <dbReference type="Proteomes" id="UP000490939"/>
    </source>
</evidence>
<dbReference type="EMBL" id="WNWS01000336">
    <property type="protein sequence ID" value="KAE9970291.1"/>
    <property type="molecule type" value="Genomic_DNA"/>
</dbReference>
<dbReference type="Proteomes" id="UP000447873">
    <property type="component" value="Unassembled WGS sequence"/>
</dbReference>
<dbReference type="AlphaFoldDB" id="A0A8H3YN65"/>
<evidence type="ECO:0000313" key="1">
    <source>
        <dbReference type="EMBL" id="KAE9963701.1"/>
    </source>
</evidence>
<sequence length="196" mass="22252">MCFASEGRVAVYTCDGQNLGGETRKWADWSVINVTKANGHTIHYEEPELHRFVLEAQKIRAPLFAIVVINTGVVLDEDDSEGEDHPLPLTNPCVMVFIYRQSVALTSLRETRCFVVANSNMKDFLCTTTKDAETSQQVQDAYFVRPSLPVHFSGGPKMSEFLRGQLYQTVQLYIKKEMDRGKLQVYLDQLILSWAK</sequence>
<protein>
    <submittedName>
        <fullName evidence="1">Uncharacterized protein</fullName>
    </submittedName>
</protein>
<keyword evidence="6" id="KW-1185">Reference proteome</keyword>
<name>A0A8H3YN65_VENIN</name>
<organism evidence="1 4">
    <name type="scientific">Venturia inaequalis</name>
    <name type="common">Apple scab fungus</name>
    <dbReference type="NCBI Taxonomy" id="5025"/>
    <lineage>
        <taxon>Eukaryota</taxon>
        <taxon>Fungi</taxon>
        <taxon>Dikarya</taxon>
        <taxon>Ascomycota</taxon>
        <taxon>Pezizomycotina</taxon>
        <taxon>Dothideomycetes</taxon>
        <taxon>Pleosporomycetidae</taxon>
        <taxon>Venturiales</taxon>
        <taxon>Venturiaceae</taxon>
        <taxon>Venturia</taxon>
    </lineage>
</organism>
<reference evidence="1 4" key="1">
    <citation type="submission" date="2019-11" db="EMBL/GenBank/DDBJ databases">
        <title>Venturia inaequalis Genome Resource.</title>
        <authorList>
            <person name="Lichtner F.J."/>
        </authorList>
    </citation>
    <scope>NUCLEOTIDE SEQUENCE [LARGE SCALE GENOMIC DNA]</scope>
    <source>
        <strain evidence="2 5">120213</strain>
        <strain evidence="1">Bline_iso_100314</strain>
        <strain evidence="3 6">DMI_063113</strain>
    </source>
</reference>
<dbReference type="EMBL" id="WNWQ01000797">
    <property type="protein sequence ID" value="KAE9963701.1"/>
    <property type="molecule type" value="Genomic_DNA"/>
</dbReference>
<comment type="caution">
    <text evidence="1">The sequence shown here is derived from an EMBL/GenBank/DDBJ whole genome shotgun (WGS) entry which is preliminary data.</text>
</comment>
<dbReference type="Proteomes" id="UP000433883">
    <property type="component" value="Unassembled WGS sequence"/>
</dbReference>
<proteinExistence type="predicted"/>
<evidence type="ECO:0000313" key="4">
    <source>
        <dbReference type="Proteomes" id="UP000433883"/>
    </source>
</evidence>
<dbReference type="EMBL" id="WNWR01000182">
    <property type="protein sequence ID" value="KAE9989514.1"/>
    <property type="molecule type" value="Genomic_DNA"/>
</dbReference>
<gene>
    <name evidence="1" type="ORF">BLS_008991</name>
    <name evidence="3" type="ORF">EG327_002595</name>
    <name evidence="2" type="ORF">EG328_006350</name>
</gene>
<evidence type="ECO:0000313" key="5">
    <source>
        <dbReference type="Proteomes" id="UP000447873"/>
    </source>
</evidence>
<evidence type="ECO:0000313" key="3">
    <source>
        <dbReference type="EMBL" id="KAE9989514.1"/>
    </source>
</evidence>